<sequence length="530" mass="59792">MNDVNIANRRAQLDTEIRDLEARLFSLRVERNALAPINQLPIEIFIKIFSLLVGPKDKAIAILPITWVTRHWRQIAVDFAELWSTLDNSNVKDRCIEPWLARSKTSSLHIKLLGKLWLEEPRFQTAFSQLDRITSLRISREYSPADNLQHTWTMPSFPSLAEVFFKNFTIPNKVFTSTASTRKTLLLERCTFDFAFVLSTYSALKRLSIITPAQPIRADLFLEGLAGMPNLKALILDRALTEPVDATRHVAMPNIQLESLVLRCMSTETQKWLIQQEDLICPRTMSSCSFLPSYQEHADLKSLVPTFCRVFSTGPRVVVSIDIVESPGAGYKVYIAYGLKDGKSSPEGVPHVLFSVDIYLATSILAILTYLNANSGLEHLRIIRIYRDGSFPLSETQPSLELPHSLAEFIGNLTNIQNVQLRAPFPFMKRFLASCADARQSPNGNFSILETVSIIDTDGPDPNFDHDPNRATKPIKTLILERNTMNSNSGEYDGFAERVVIAGTEDYLRLQPAYPVQLPRHPLESFDGPN</sequence>
<evidence type="ECO:0000313" key="1">
    <source>
        <dbReference type="EMBL" id="TFK67835.1"/>
    </source>
</evidence>
<gene>
    <name evidence="1" type="ORF">BDN72DRAFT_842601</name>
</gene>
<reference evidence="1 2" key="1">
    <citation type="journal article" date="2019" name="Nat. Ecol. Evol.">
        <title>Megaphylogeny resolves global patterns of mushroom evolution.</title>
        <authorList>
            <person name="Varga T."/>
            <person name="Krizsan K."/>
            <person name="Foldi C."/>
            <person name="Dima B."/>
            <person name="Sanchez-Garcia M."/>
            <person name="Sanchez-Ramirez S."/>
            <person name="Szollosi G.J."/>
            <person name="Szarkandi J.G."/>
            <person name="Papp V."/>
            <person name="Albert L."/>
            <person name="Andreopoulos W."/>
            <person name="Angelini C."/>
            <person name="Antonin V."/>
            <person name="Barry K.W."/>
            <person name="Bougher N.L."/>
            <person name="Buchanan P."/>
            <person name="Buyck B."/>
            <person name="Bense V."/>
            <person name="Catcheside P."/>
            <person name="Chovatia M."/>
            <person name="Cooper J."/>
            <person name="Damon W."/>
            <person name="Desjardin D."/>
            <person name="Finy P."/>
            <person name="Geml J."/>
            <person name="Haridas S."/>
            <person name="Hughes K."/>
            <person name="Justo A."/>
            <person name="Karasinski D."/>
            <person name="Kautmanova I."/>
            <person name="Kiss B."/>
            <person name="Kocsube S."/>
            <person name="Kotiranta H."/>
            <person name="LaButti K.M."/>
            <person name="Lechner B.E."/>
            <person name="Liimatainen K."/>
            <person name="Lipzen A."/>
            <person name="Lukacs Z."/>
            <person name="Mihaltcheva S."/>
            <person name="Morgado L.N."/>
            <person name="Niskanen T."/>
            <person name="Noordeloos M.E."/>
            <person name="Ohm R.A."/>
            <person name="Ortiz-Santana B."/>
            <person name="Ovrebo C."/>
            <person name="Racz N."/>
            <person name="Riley R."/>
            <person name="Savchenko A."/>
            <person name="Shiryaev A."/>
            <person name="Soop K."/>
            <person name="Spirin V."/>
            <person name="Szebenyi C."/>
            <person name="Tomsovsky M."/>
            <person name="Tulloss R.E."/>
            <person name="Uehling J."/>
            <person name="Grigoriev I.V."/>
            <person name="Vagvolgyi C."/>
            <person name="Papp T."/>
            <person name="Martin F.M."/>
            <person name="Miettinen O."/>
            <person name="Hibbett D.S."/>
            <person name="Nagy L.G."/>
        </authorList>
    </citation>
    <scope>NUCLEOTIDE SEQUENCE [LARGE SCALE GENOMIC DNA]</scope>
    <source>
        <strain evidence="1 2">NL-1719</strain>
    </source>
</reference>
<dbReference type="EMBL" id="ML208366">
    <property type="protein sequence ID" value="TFK67835.1"/>
    <property type="molecule type" value="Genomic_DNA"/>
</dbReference>
<organism evidence="1 2">
    <name type="scientific">Pluteus cervinus</name>
    <dbReference type="NCBI Taxonomy" id="181527"/>
    <lineage>
        <taxon>Eukaryota</taxon>
        <taxon>Fungi</taxon>
        <taxon>Dikarya</taxon>
        <taxon>Basidiomycota</taxon>
        <taxon>Agaricomycotina</taxon>
        <taxon>Agaricomycetes</taxon>
        <taxon>Agaricomycetidae</taxon>
        <taxon>Agaricales</taxon>
        <taxon>Pluteineae</taxon>
        <taxon>Pluteaceae</taxon>
        <taxon>Pluteus</taxon>
    </lineage>
</organism>
<protein>
    <submittedName>
        <fullName evidence="1">Uncharacterized protein</fullName>
    </submittedName>
</protein>
<keyword evidence="2" id="KW-1185">Reference proteome</keyword>
<evidence type="ECO:0000313" key="2">
    <source>
        <dbReference type="Proteomes" id="UP000308600"/>
    </source>
</evidence>
<dbReference type="Proteomes" id="UP000308600">
    <property type="component" value="Unassembled WGS sequence"/>
</dbReference>
<proteinExistence type="predicted"/>
<name>A0ACD3AQP2_9AGAR</name>
<accession>A0ACD3AQP2</accession>